<keyword evidence="4" id="KW-0411">Iron-sulfur</keyword>
<organism evidence="8 9">
    <name type="scientific">Monosiga brevicollis</name>
    <name type="common">Choanoflagellate</name>
    <dbReference type="NCBI Taxonomy" id="81824"/>
    <lineage>
        <taxon>Eukaryota</taxon>
        <taxon>Choanoflagellata</taxon>
        <taxon>Craspedida</taxon>
        <taxon>Salpingoecidae</taxon>
        <taxon>Monosiga</taxon>
    </lineage>
</organism>
<dbReference type="FunFam" id="3.40.30.10:FF:000005">
    <property type="entry name" value="Glutaredoxin 5"/>
    <property type="match status" value="1"/>
</dbReference>
<dbReference type="InterPro" id="IPR033658">
    <property type="entry name" value="GRX_PICOT-like"/>
</dbReference>
<dbReference type="GO" id="GO:0046872">
    <property type="term" value="F:metal ion binding"/>
    <property type="evidence" value="ECO:0007669"/>
    <property type="project" value="UniProtKB-KW"/>
</dbReference>
<dbReference type="PANTHER" id="PTHR10293">
    <property type="entry name" value="GLUTAREDOXIN FAMILY MEMBER"/>
    <property type="match status" value="1"/>
</dbReference>
<keyword evidence="2" id="KW-0479">Metal-binding</keyword>
<keyword evidence="6" id="KW-0732">Signal</keyword>
<feature type="chain" id="PRO_5002742353" description="Glutaredoxin domain-containing protein" evidence="6">
    <location>
        <begin position="20"/>
        <end position="185"/>
    </location>
</feature>
<evidence type="ECO:0000256" key="5">
    <source>
        <dbReference type="ARBA" id="ARBA00023284"/>
    </source>
</evidence>
<gene>
    <name evidence="8" type="ORF">MONBRDRAFT_22253</name>
</gene>
<keyword evidence="1" id="KW-0001">2Fe-2S</keyword>
<feature type="domain" description="Glutaredoxin" evidence="7">
    <location>
        <begin position="88"/>
        <end position="154"/>
    </location>
</feature>
<dbReference type="CDD" id="cd03028">
    <property type="entry name" value="GRX_PICOT_like"/>
    <property type="match status" value="1"/>
</dbReference>
<evidence type="ECO:0000256" key="3">
    <source>
        <dbReference type="ARBA" id="ARBA00023004"/>
    </source>
</evidence>
<dbReference type="PROSITE" id="PS51354">
    <property type="entry name" value="GLUTAREDOXIN_2"/>
    <property type="match status" value="1"/>
</dbReference>
<accession>A9UQ11</accession>
<dbReference type="GO" id="GO:0005759">
    <property type="term" value="C:mitochondrial matrix"/>
    <property type="evidence" value="ECO:0000318"/>
    <property type="project" value="GO_Central"/>
</dbReference>
<dbReference type="STRING" id="81824.A9UQ11"/>
<dbReference type="Gene3D" id="3.40.30.10">
    <property type="entry name" value="Glutaredoxin"/>
    <property type="match status" value="1"/>
</dbReference>
<dbReference type="InParanoid" id="A9UQ11"/>
<dbReference type="AlphaFoldDB" id="A9UQ11"/>
<evidence type="ECO:0000313" key="9">
    <source>
        <dbReference type="Proteomes" id="UP000001357"/>
    </source>
</evidence>
<dbReference type="InterPro" id="IPR002109">
    <property type="entry name" value="Glutaredoxin"/>
</dbReference>
<evidence type="ECO:0000259" key="7">
    <source>
        <dbReference type="Pfam" id="PF00462"/>
    </source>
</evidence>
<keyword evidence="5" id="KW-0676">Redox-active center</keyword>
<evidence type="ECO:0000256" key="1">
    <source>
        <dbReference type="ARBA" id="ARBA00022714"/>
    </source>
</evidence>
<evidence type="ECO:0000256" key="4">
    <source>
        <dbReference type="ARBA" id="ARBA00023014"/>
    </source>
</evidence>
<keyword evidence="9" id="KW-1185">Reference proteome</keyword>
<dbReference type="NCBIfam" id="TIGR00365">
    <property type="entry name" value="Grx4 family monothiol glutaredoxin"/>
    <property type="match status" value="1"/>
</dbReference>
<reference evidence="8 9" key="1">
    <citation type="journal article" date="2008" name="Nature">
        <title>The genome of the choanoflagellate Monosiga brevicollis and the origin of metazoans.</title>
        <authorList>
            <consortium name="JGI Sequencing"/>
            <person name="King N."/>
            <person name="Westbrook M.J."/>
            <person name="Young S.L."/>
            <person name="Kuo A."/>
            <person name="Abedin M."/>
            <person name="Chapman J."/>
            <person name="Fairclough S."/>
            <person name="Hellsten U."/>
            <person name="Isogai Y."/>
            <person name="Letunic I."/>
            <person name="Marr M."/>
            <person name="Pincus D."/>
            <person name="Putnam N."/>
            <person name="Rokas A."/>
            <person name="Wright K.J."/>
            <person name="Zuzow R."/>
            <person name="Dirks W."/>
            <person name="Good M."/>
            <person name="Goodstein D."/>
            <person name="Lemons D."/>
            <person name="Li W."/>
            <person name="Lyons J.B."/>
            <person name="Morris A."/>
            <person name="Nichols S."/>
            <person name="Richter D.J."/>
            <person name="Salamov A."/>
            <person name="Bork P."/>
            <person name="Lim W.A."/>
            <person name="Manning G."/>
            <person name="Miller W.T."/>
            <person name="McGinnis W."/>
            <person name="Shapiro H."/>
            <person name="Tjian R."/>
            <person name="Grigoriev I.V."/>
            <person name="Rokhsar D."/>
        </authorList>
    </citation>
    <scope>NUCLEOTIDE SEQUENCE [LARGE SCALE GENOMIC DNA]</scope>
    <source>
        <strain evidence="9">MX1 / ATCC 50154</strain>
    </source>
</reference>
<dbReference type="eggNOG" id="KOG0911">
    <property type="taxonomic scope" value="Eukaryota"/>
</dbReference>
<dbReference type="FunCoup" id="A9UQ11">
    <property type="interactions" value="1011"/>
</dbReference>
<dbReference type="EMBL" id="CH991543">
    <property type="protein sequence ID" value="EDQ92967.1"/>
    <property type="molecule type" value="Genomic_DNA"/>
</dbReference>
<dbReference type="InterPro" id="IPR036249">
    <property type="entry name" value="Thioredoxin-like_sf"/>
</dbReference>
<dbReference type="SUPFAM" id="SSF52833">
    <property type="entry name" value="Thioredoxin-like"/>
    <property type="match status" value="1"/>
</dbReference>
<keyword evidence="3" id="KW-0408">Iron</keyword>
<evidence type="ECO:0000256" key="2">
    <source>
        <dbReference type="ARBA" id="ARBA00022723"/>
    </source>
</evidence>
<dbReference type="KEGG" id="mbr:MONBRDRAFT_22253"/>
<dbReference type="PANTHER" id="PTHR10293:SF16">
    <property type="entry name" value="GLUTAREDOXIN-RELATED PROTEIN 5, MITOCHONDRIAL"/>
    <property type="match status" value="1"/>
</dbReference>
<proteinExistence type="predicted"/>
<name>A9UQ11_MONBE</name>
<feature type="signal peptide" evidence="6">
    <location>
        <begin position="1"/>
        <end position="19"/>
    </location>
</feature>
<evidence type="ECO:0000313" key="8">
    <source>
        <dbReference type="EMBL" id="EDQ92967.1"/>
    </source>
</evidence>
<dbReference type="RefSeq" id="XP_001742729.1">
    <property type="nucleotide sequence ID" value="XM_001742677.1"/>
</dbReference>
<dbReference type="Pfam" id="PF00462">
    <property type="entry name" value="Glutaredoxin"/>
    <property type="match status" value="1"/>
</dbReference>
<dbReference type="InterPro" id="IPR004480">
    <property type="entry name" value="Monothiol_GRX-rel"/>
</dbReference>
<sequence length="185" mass="20865">MPLLRRLWVLRRLLRRFLTAACNHDSPNWHITTTAPQTLAHFMRASVSALRPNLAVLAASRLAQARCYALDAAVKNRIDDLVQKEKLFVFMKGEPSMPMCGFSKAVIQVLEIHGVEAEKVPFFNVLSDEEIRQGIKEYSEWPTIPQVFINGEFVGGCDLMIEMHQNGELDDMLEEAGVARNVPTS</sequence>
<dbReference type="GeneID" id="5887524"/>
<dbReference type="GO" id="GO:0051537">
    <property type="term" value="F:2 iron, 2 sulfur cluster binding"/>
    <property type="evidence" value="ECO:0007669"/>
    <property type="project" value="UniProtKB-KW"/>
</dbReference>
<evidence type="ECO:0000256" key="6">
    <source>
        <dbReference type="SAM" id="SignalP"/>
    </source>
</evidence>
<protein>
    <recommendedName>
        <fullName evidence="7">Glutaredoxin domain-containing protein</fullName>
    </recommendedName>
</protein>
<dbReference type="Proteomes" id="UP000001357">
    <property type="component" value="Unassembled WGS sequence"/>
</dbReference>